<dbReference type="RefSeq" id="WP_163733817.1">
    <property type="nucleotide sequence ID" value="NZ_JAAGOA010000003.1"/>
</dbReference>
<proteinExistence type="predicted"/>
<dbReference type="GO" id="GO:0016740">
    <property type="term" value="F:transferase activity"/>
    <property type="evidence" value="ECO:0007669"/>
    <property type="project" value="UniProtKB-KW"/>
</dbReference>
<evidence type="ECO:0000313" key="2">
    <source>
        <dbReference type="Proteomes" id="UP000475214"/>
    </source>
</evidence>
<protein>
    <submittedName>
        <fullName evidence="1">Nucleotidyltransferase family protein</fullName>
    </submittedName>
</protein>
<evidence type="ECO:0000313" key="1">
    <source>
        <dbReference type="EMBL" id="NED99602.1"/>
    </source>
</evidence>
<sequence length="355" mass="38657">MPDLPAHEATRALFVETARHHRVGPLAHVLLRELEPDLATEFKIDRDTAIANHVSTSITLDAIGQILDGLAWATFKGPVLSEHAHPVPGLRIYHDIDILVSPHELRQAATRLLDAGWTVADFRDMLRNVDTPGEMHFISPSGTLIDLHWSMINMASTRRQFSVSTYEILERRVTVPLGLSSTWALDHTDALTHVCLHAALTGAHRMLLILDADQLARQTADWDSVVARAHHWGAQTALAIVLARSSALLNTPVPENLDGALGISTGLRMVTNAVDRIAPVPALRREASLARLVARSSRPGSGGTLTAVGTRGIQGVAHRLATSRRQPTHLHREPADTAALEAYLRAVETHAGVTR</sequence>
<keyword evidence="1" id="KW-0808">Transferase</keyword>
<organism evidence="1 2">
    <name type="scientific">Phytoactinopolyspora halotolerans</name>
    <dbReference type="NCBI Taxonomy" id="1981512"/>
    <lineage>
        <taxon>Bacteria</taxon>
        <taxon>Bacillati</taxon>
        <taxon>Actinomycetota</taxon>
        <taxon>Actinomycetes</taxon>
        <taxon>Jiangellales</taxon>
        <taxon>Jiangellaceae</taxon>
        <taxon>Phytoactinopolyspora</taxon>
    </lineage>
</organism>
<dbReference type="AlphaFoldDB" id="A0A6L9S3H4"/>
<dbReference type="Pfam" id="PF14907">
    <property type="entry name" value="NTP_transf_5"/>
    <property type="match status" value="1"/>
</dbReference>
<name>A0A6L9S3H4_9ACTN</name>
<dbReference type="InterPro" id="IPR039498">
    <property type="entry name" value="NTP_transf_5"/>
</dbReference>
<gene>
    <name evidence="1" type="ORF">G1H10_05425</name>
</gene>
<comment type="caution">
    <text evidence="1">The sequence shown here is derived from an EMBL/GenBank/DDBJ whole genome shotgun (WGS) entry which is preliminary data.</text>
</comment>
<dbReference type="Proteomes" id="UP000475214">
    <property type="component" value="Unassembled WGS sequence"/>
</dbReference>
<accession>A0A6L9S3H4</accession>
<keyword evidence="2" id="KW-1185">Reference proteome</keyword>
<dbReference type="EMBL" id="JAAGOA010000003">
    <property type="protein sequence ID" value="NED99602.1"/>
    <property type="molecule type" value="Genomic_DNA"/>
</dbReference>
<reference evidence="1 2" key="1">
    <citation type="submission" date="2020-02" db="EMBL/GenBank/DDBJ databases">
        <authorList>
            <person name="Li X.-J."/>
            <person name="Han X.-M."/>
        </authorList>
    </citation>
    <scope>NUCLEOTIDE SEQUENCE [LARGE SCALE GENOMIC DNA]</scope>
    <source>
        <strain evidence="1 2">CCTCC AB 2017055</strain>
    </source>
</reference>